<keyword evidence="2 5" id="KW-0812">Transmembrane</keyword>
<keyword evidence="1" id="KW-1003">Cell membrane</keyword>
<reference evidence="6 7" key="1">
    <citation type="journal article" date="2016" name="Nat. Commun.">
        <title>Thousands of microbial genomes shed light on interconnected biogeochemical processes in an aquifer system.</title>
        <authorList>
            <person name="Anantharaman K."/>
            <person name="Brown C.T."/>
            <person name="Hug L.A."/>
            <person name="Sharon I."/>
            <person name="Castelle C.J."/>
            <person name="Probst A.J."/>
            <person name="Thomas B.C."/>
            <person name="Singh A."/>
            <person name="Wilkins M.J."/>
            <person name="Karaoz U."/>
            <person name="Brodie E.L."/>
            <person name="Williams K.H."/>
            <person name="Hubbard S.S."/>
            <person name="Banfield J.F."/>
        </authorList>
    </citation>
    <scope>NUCLEOTIDE SEQUENCE [LARGE SCALE GENOMIC DNA]</scope>
</reference>
<evidence type="ECO:0000256" key="4">
    <source>
        <dbReference type="ARBA" id="ARBA00023136"/>
    </source>
</evidence>
<evidence type="ECO:0000256" key="5">
    <source>
        <dbReference type="SAM" id="Phobius"/>
    </source>
</evidence>
<evidence type="ECO:0000256" key="2">
    <source>
        <dbReference type="ARBA" id="ARBA00022692"/>
    </source>
</evidence>
<dbReference type="InterPro" id="IPR019691">
    <property type="entry name" value="DUF2585"/>
</dbReference>
<dbReference type="GO" id="GO:0005886">
    <property type="term" value="C:plasma membrane"/>
    <property type="evidence" value="ECO:0007669"/>
    <property type="project" value="InterPro"/>
</dbReference>
<dbReference type="Proteomes" id="UP000178820">
    <property type="component" value="Unassembled WGS sequence"/>
</dbReference>
<name>A0A1G2I3X7_9BACT</name>
<feature type="transmembrane region" description="Helical" evidence="5">
    <location>
        <begin position="6"/>
        <end position="33"/>
    </location>
</feature>
<dbReference type="AlphaFoldDB" id="A0A1G2I3X7"/>
<evidence type="ECO:0000256" key="1">
    <source>
        <dbReference type="ARBA" id="ARBA00022475"/>
    </source>
</evidence>
<accession>A0A1G2I3X7</accession>
<evidence type="ECO:0000313" key="6">
    <source>
        <dbReference type="EMBL" id="OGZ68758.1"/>
    </source>
</evidence>
<gene>
    <name evidence="6" type="ORF">A3D44_02055</name>
</gene>
<proteinExistence type="predicted"/>
<protein>
    <submittedName>
        <fullName evidence="6">Uncharacterized protein</fullName>
    </submittedName>
</protein>
<dbReference type="STRING" id="1802207.A3D44_02055"/>
<comment type="caution">
    <text evidence="6">The sequence shown here is derived from an EMBL/GenBank/DDBJ whole genome shotgun (WGS) entry which is preliminary data.</text>
</comment>
<keyword evidence="3 5" id="KW-1133">Transmembrane helix</keyword>
<organism evidence="6 7">
    <name type="scientific">Candidatus Staskawiczbacteria bacterium RIFCSPHIGHO2_02_FULL_42_22</name>
    <dbReference type="NCBI Taxonomy" id="1802207"/>
    <lineage>
        <taxon>Bacteria</taxon>
        <taxon>Candidatus Staskawicziibacteriota</taxon>
    </lineage>
</organism>
<dbReference type="EMBL" id="MHOT01000018">
    <property type="protein sequence ID" value="OGZ68758.1"/>
    <property type="molecule type" value="Genomic_DNA"/>
</dbReference>
<evidence type="ECO:0000256" key="3">
    <source>
        <dbReference type="ARBA" id="ARBA00022989"/>
    </source>
</evidence>
<dbReference type="Pfam" id="PF10755">
    <property type="entry name" value="DUF2585"/>
    <property type="match status" value="1"/>
</dbReference>
<keyword evidence="4 5" id="KW-0472">Membrane</keyword>
<evidence type="ECO:0000313" key="7">
    <source>
        <dbReference type="Proteomes" id="UP000178820"/>
    </source>
</evidence>
<sequence length="61" mass="6870">MKSLLGFWLVFASPVWLILLLTIVFEIMVLVNIRDGLVLGTLMFLRPLSSVLNWQAALSIP</sequence>